<evidence type="ECO:0000256" key="4">
    <source>
        <dbReference type="ARBA" id="ARBA00022840"/>
    </source>
</evidence>
<keyword evidence="3" id="KW-0418">Kinase</keyword>
<dbReference type="GO" id="GO:0005524">
    <property type="term" value="F:ATP binding"/>
    <property type="evidence" value="ECO:0007669"/>
    <property type="project" value="UniProtKB-UniRule"/>
</dbReference>
<dbReference type="PANTHER" id="PTHR11042">
    <property type="entry name" value="EUKARYOTIC TRANSLATION INITIATION FACTOR 2-ALPHA KINASE EIF2-ALPHA KINASE -RELATED"/>
    <property type="match status" value="1"/>
</dbReference>
<dbReference type="Gene3D" id="1.10.510.10">
    <property type="entry name" value="Transferase(Phosphotransferase) domain 1"/>
    <property type="match status" value="1"/>
</dbReference>
<dbReference type="Proteomes" id="UP001367676">
    <property type="component" value="Unassembled WGS sequence"/>
</dbReference>
<dbReference type="GO" id="GO:0005737">
    <property type="term" value="C:cytoplasm"/>
    <property type="evidence" value="ECO:0007669"/>
    <property type="project" value="TreeGrafter"/>
</dbReference>
<evidence type="ECO:0000256" key="6">
    <source>
        <dbReference type="PROSITE-ProRule" id="PRU10141"/>
    </source>
</evidence>
<dbReference type="SUPFAM" id="SSF56112">
    <property type="entry name" value="Protein kinase-like (PK-like)"/>
    <property type="match status" value="1"/>
</dbReference>
<evidence type="ECO:0000259" key="7">
    <source>
        <dbReference type="PROSITE" id="PS50011"/>
    </source>
</evidence>
<comment type="similarity">
    <text evidence="5">Belongs to the protein kinase superfamily. Ser/Thr protein kinase family. GCN2 subfamily.</text>
</comment>
<dbReference type="InterPro" id="IPR050339">
    <property type="entry name" value="CC_SR_Kinase"/>
</dbReference>
<dbReference type="GO" id="GO:0004694">
    <property type="term" value="F:eukaryotic translation initiation factor 2alpha kinase activity"/>
    <property type="evidence" value="ECO:0007669"/>
    <property type="project" value="TreeGrafter"/>
</dbReference>
<comment type="caution">
    <text evidence="8">The sequence shown here is derived from an EMBL/GenBank/DDBJ whole genome shotgun (WGS) entry which is preliminary data.</text>
</comment>
<dbReference type="CDD" id="cd13996">
    <property type="entry name" value="STKc_EIF2AK"/>
    <property type="match status" value="1"/>
</dbReference>
<dbReference type="PROSITE" id="PS50011">
    <property type="entry name" value="PROTEIN_KINASE_DOM"/>
    <property type="match status" value="1"/>
</dbReference>
<accession>A0AAN9T6S8</accession>
<dbReference type="EMBL" id="JBBCAQ010000036">
    <property type="protein sequence ID" value="KAK7575878.1"/>
    <property type="molecule type" value="Genomic_DNA"/>
</dbReference>
<protein>
    <recommendedName>
        <fullName evidence="7">Protein kinase domain-containing protein</fullName>
    </recommendedName>
</protein>
<gene>
    <name evidence="8" type="ORF">V9T40_012164</name>
</gene>
<evidence type="ECO:0000256" key="2">
    <source>
        <dbReference type="ARBA" id="ARBA00022741"/>
    </source>
</evidence>
<feature type="binding site" evidence="6">
    <location>
        <position position="380"/>
    </location>
    <ligand>
        <name>ATP</name>
        <dbReference type="ChEBI" id="CHEBI:30616"/>
    </ligand>
</feature>
<proteinExistence type="inferred from homology"/>
<evidence type="ECO:0000256" key="1">
    <source>
        <dbReference type="ARBA" id="ARBA00022679"/>
    </source>
</evidence>
<sequence length="697" mass="80341">MHAVCMHLDQTSDIPVSDDQDLNILVLEDEDSVSYENLLKPLEDLYQDLRKTFSEYDSSAAEFYQSRYLDDFEPLESADTGPISAVFEAKNIRDDQEYRIERISLPDEKNVRIKILGMVKVLARNNHKNLDNYIRYNQAWLECPPSGWQEKKYKNWTTKARGDCKSAQPTKADNRNRKVSIILSDELCSGTFYDNLTCKNDFSPSNSNKSTDMVETRTNVEPTVYLYVQLKLINNAKIDSSTFSKLREKLHSDHFKLTSKNLNKSYNSSGYSIYCNSAEIIINEYLEVSTTFFLFFNAITFFFPHEFKKNNPIEKIKSYVNALEGKGSQNGDFEPYSSAPEFYRSRYLDDFQQIEKLGSGGFGAVFKCKNKFDDRLYAIKRIMIPEGSVHERDLREVKALAKCRNDNIVRYYQSWLECPPAKLNKKWKLENRCSDDYTSSESTVEDSGISNGCQNLHLSDNESSESSIVFQSSSSKHSAIVNDQQSFDRISVAHNKKSSQSQLYQFIFIQMELCSKIDMKEWFLLKADRRPPLHRLLQIMGQIVAAVRYIHSHGLIHRDLKPSNIFISLNSRHIKIGDLGLVTQTQEDNFVPSRSIGTPLYRSPEQCLGQSYTNKVDVYAMGLIFVELLTSYTTQTEQYFILKNLRQNIFPPNFDDTPEGIVDLIKSMISEKPEERPSAAEIESQITKLKKDLMKKK</sequence>
<dbReference type="PROSITE" id="PS00107">
    <property type="entry name" value="PROTEIN_KINASE_ATP"/>
    <property type="match status" value="1"/>
</dbReference>
<dbReference type="InterPro" id="IPR011009">
    <property type="entry name" value="Kinase-like_dom_sf"/>
</dbReference>
<keyword evidence="1" id="KW-0808">Transferase</keyword>
<dbReference type="InterPro" id="IPR008271">
    <property type="entry name" value="Ser/Thr_kinase_AS"/>
</dbReference>
<dbReference type="PANTHER" id="PTHR11042:SF91">
    <property type="entry name" value="EUKARYOTIC TRANSLATION INITIATION FACTOR 2-ALPHA KINASE"/>
    <property type="match status" value="1"/>
</dbReference>
<feature type="domain" description="Protein kinase" evidence="7">
    <location>
        <begin position="351"/>
        <end position="694"/>
    </location>
</feature>
<keyword evidence="4 6" id="KW-0067">ATP-binding</keyword>
<dbReference type="SMART" id="SM00220">
    <property type="entry name" value="S_TKc"/>
    <property type="match status" value="1"/>
</dbReference>
<dbReference type="InterPro" id="IPR000719">
    <property type="entry name" value="Prot_kinase_dom"/>
</dbReference>
<keyword evidence="2 6" id="KW-0547">Nucleotide-binding</keyword>
<dbReference type="AlphaFoldDB" id="A0AAN9T6S8"/>
<organism evidence="8 9">
    <name type="scientific">Parthenolecanium corni</name>
    <dbReference type="NCBI Taxonomy" id="536013"/>
    <lineage>
        <taxon>Eukaryota</taxon>
        <taxon>Metazoa</taxon>
        <taxon>Ecdysozoa</taxon>
        <taxon>Arthropoda</taxon>
        <taxon>Hexapoda</taxon>
        <taxon>Insecta</taxon>
        <taxon>Pterygota</taxon>
        <taxon>Neoptera</taxon>
        <taxon>Paraneoptera</taxon>
        <taxon>Hemiptera</taxon>
        <taxon>Sternorrhyncha</taxon>
        <taxon>Coccoidea</taxon>
        <taxon>Coccidae</taxon>
        <taxon>Parthenolecanium</taxon>
    </lineage>
</organism>
<name>A0AAN9T6S8_9HEMI</name>
<evidence type="ECO:0000256" key="3">
    <source>
        <dbReference type="ARBA" id="ARBA00022777"/>
    </source>
</evidence>
<dbReference type="PROSITE" id="PS00108">
    <property type="entry name" value="PROTEIN_KINASE_ST"/>
    <property type="match status" value="1"/>
</dbReference>
<dbReference type="InterPro" id="IPR017441">
    <property type="entry name" value="Protein_kinase_ATP_BS"/>
</dbReference>
<dbReference type="GO" id="GO:0005634">
    <property type="term" value="C:nucleus"/>
    <property type="evidence" value="ECO:0007669"/>
    <property type="project" value="TreeGrafter"/>
</dbReference>
<reference evidence="8 9" key="1">
    <citation type="submission" date="2024-03" db="EMBL/GenBank/DDBJ databases">
        <title>Adaptation during the transition from Ophiocordyceps entomopathogen to insect associate is accompanied by gene loss and intensified selection.</title>
        <authorList>
            <person name="Ward C.M."/>
            <person name="Onetto C.A."/>
            <person name="Borneman A.R."/>
        </authorList>
    </citation>
    <scope>NUCLEOTIDE SEQUENCE [LARGE SCALE GENOMIC DNA]</scope>
    <source>
        <strain evidence="8">AWRI1</strain>
        <tissue evidence="8">Single Adult Female</tissue>
    </source>
</reference>
<evidence type="ECO:0000313" key="9">
    <source>
        <dbReference type="Proteomes" id="UP001367676"/>
    </source>
</evidence>
<evidence type="ECO:0000256" key="5">
    <source>
        <dbReference type="ARBA" id="ARBA00037982"/>
    </source>
</evidence>
<evidence type="ECO:0000313" key="8">
    <source>
        <dbReference type="EMBL" id="KAK7575878.1"/>
    </source>
</evidence>
<keyword evidence="9" id="KW-1185">Reference proteome</keyword>
<dbReference type="Pfam" id="PF00069">
    <property type="entry name" value="Pkinase"/>
    <property type="match status" value="2"/>
</dbReference>
<dbReference type="Gene3D" id="3.30.200.20">
    <property type="entry name" value="Phosphorylase Kinase, domain 1"/>
    <property type="match status" value="2"/>
</dbReference>